<name>A0A068YBL1_ECHMU</name>
<reference evidence="1" key="1">
    <citation type="journal article" date="2013" name="Nature">
        <title>The genomes of four tapeworm species reveal adaptations to parasitism.</title>
        <authorList>
            <person name="Tsai I.J."/>
            <person name="Zarowiecki M."/>
            <person name="Holroyd N."/>
            <person name="Garciarrubio A."/>
            <person name="Sanchez-Flores A."/>
            <person name="Brooks K.L."/>
            <person name="Tracey A."/>
            <person name="Bobes R.J."/>
            <person name="Fragoso G."/>
            <person name="Sciutto E."/>
            <person name="Aslett M."/>
            <person name="Beasley H."/>
            <person name="Bennett H.M."/>
            <person name="Cai J."/>
            <person name="Camicia F."/>
            <person name="Clark R."/>
            <person name="Cucher M."/>
            <person name="De Silva N."/>
            <person name="Day T.A."/>
            <person name="Deplazes P."/>
            <person name="Estrada K."/>
            <person name="Fernandez C."/>
            <person name="Holland P.W."/>
            <person name="Hou J."/>
            <person name="Hu S."/>
            <person name="Huckvale T."/>
            <person name="Hung S.S."/>
            <person name="Kamenetzky L."/>
            <person name="Keane J.A."/>
            <person name="Kiss F."/>
            <person name="Koziol U."/>
            <person name="Lambert O."/>
            <person name="Liu K."/>
            <person name="Luo X."/>
            <person name="Luo Y."/>
            <person name="Macchiaroli N."/>
            <person name="Nichol S."/>
            <person name="Paps J."/>
            <person name="Parkinson J."/>
            <person name="Pouchkina-Stantcheva N."/>
            <person name="Riddiford N."/>
            <person name="Rosenzvit M."/>
            <person name="Salinas G."/>
            <person name="Wasmuth J.D."/>
            <person name="Zamanian M."/>
            <person name="Zheng Y."/>
            <person name="Cai X."/>
            <person name="Soberon X."/>
            <person name="Olson P.D."/>
            <person name="Laclette J.P."/>
            <person name="Brehm K."/>
            <person name="Berriman M."/>
            <person name="Garciarrubio A."/>
            <person name="Bobes R.J."/>
            <person name="Fragoso G."/>
            <person name="Sanchez-Flores A."/>
            <person name="Estrada K."/>
            <person name="Cevallos M.A."/>
            <person name="Morett E."/>
            <person name="Gonzalez V."/>
            <person name="Portillo T."/>
            <person name="Ochoa-Leyva A."/>
            <person name="Jose M.V."/>
            <person name="Sciutto E."/>
            <person name="Landa A."/>
            <person name="Jimenez L."/>
            <person name="Valdes V."/>
            <person name="Carrero J.C."/>
            <person name="Larralde C."/>
            <person name="Morales-Montor J."/>
            <person name="Limon-Lason J."/>
            <person name="Soberon X."/>
            <person name="Laclette J.P."/>
        </authorList>
    </citation>
    <scope>NUCLEOTIDE SEQUENCE [LARGE SCALE GENOMIC DNA]</scope>
</reference>
<gene>
    <name evidence="1" type="ORF">EmuJ_000989100</name>
</gene>
<dbReference type="AlphaFoldDB" id="A0A068YBL1"/>
<dbReference type="EMBL" id="LN902842">
    <property type="protein sequence ID" value="CDS42181.1"/>
    <property type="molecule type" value="Genomic_DNA"/>
</dbReference>
<accession>A0A068YBL1</accession>
<organism evidence="1 2">
    <name type="scientific">Echinococcus multilocularis</name>
    <name type="common">Fox tapeworm</name>
    <dbReference type="NCBI Taxonomy" id="6211"/>
    <lineage>
        <taxon>Eukaryota</taxon>
        <taxon>Metazoa</taxon>
        <taxon>Spiralia</taxon>
        <taxon>Lophotrochozoa</taxon>
        <taxon>Platyhelminthes</taxon>
        <taxon>Cestoda</taxon>
        <taxon>Eucestoda</taxon>
        <taxon>Cyclophyllidea</taxon>
        <taxon>Taeniidae</taxon>
        <taxon>Echinococcus</taxon>
    </lineage>
</organism>
<keyword evidence="2" id="KW-1185">Reference proteome</keyword>
<proteinExistence type="predicted"/>
<protein>
    <submittedName>
        <fullName evidence="1">Expressed protein</fullName>
    </submittedName>
</protein>
<evidence type="ECO:0000313" key="1">
    <source>
        <dbReference type="EMBL" id="CDS42181.1"/>
    </source>
</evidence>
<sequence>MVMPANIYCVEWPTFNTLPKRSLTCEFVETVNTTIILEHFQFRKYVTESHYLRVFMDFPAPFAYIYLIAARLGSGGREGEINRVA</sequence>
<dbReference type="Proteomes" id="UP000017246">
    <property type="component" value="Unassembled WGS sequence"/>
</dbReference>
<reference evidence="1" key="2">
    <citation type="submission" date="2015-11" db="EMBL/GenBank/DDBJ databases">
        <authorList>
            <person name="Zhang Y."/>
            <person name="Guo Z."/>
        </authorList>
    </citation>
    <scope>NUCLEOTIDE SEQUENCE</scope>
</reference>
<evidence type="ECO:0000313" key="2">
    <source>
        <dbReference type="Proteomes" id="UP000017246"/>
    </source>
</evidence>